<name>A0A0U3K174_9BACT</name>
<evidence type="ECO:0000313" key="2">
    <source>
        <dbReference type="EMBL" id="ALW86319.1"/>
    </source>
</evidence>
<dbReference type="Proteomes" id="UP000059542">
    <property type="component" value="Chromosome"/>
</dbReference>
<reference evidence="2 3" key="1">
    <citation type="submission" date="2015-12" db="EMBL/GenBank/DDBJ databases">
        <authorList>
            <person name="Shamseldin A."/>
            <person name="Moawad H."/>
            <person name="Abd El-Rahim W.M."/>
            <person name="Sadowsky M.J."/>
        </authorList>
    </citation>
    <scope>NUCLEOTIDE SEQUENCE [LARGE SCALE GENOMIC DNA]</scope>
    <source>
        <strain evidence="2 3">DG5B</strain>
    </source>
</reference>
<accession>A0A0U3K174</accession>
<protein>
    <submittedName>
        <fullName evidence="2">Uncharacterized protein</fullName>
    </submittedName>
</protein>
<feature type="region of interest" description="Disordered" evidence="1">
    <location>
        <begin position="123"/>
        <end position="145"/>
    </location>
</feature>
<evidence type="ECO:0000256" key="1">
    <source>
        <dbReference type="SAM" id="MobiDB-lite"/>
    </source>
</evidence>
<keyword evidence="3" id="KW-1185">Reference proteome</keyword>
<gene>
    <name evidence="2" type="ORF">AUC43_15250</name>
</gene>
<dbReference type="EMBL" id="CP013909">
    <property type="protein sequence ID" value="ALW86319.1"/>
    <property type="molecule type" value="Genomic_DNA"/>
</dbReference>
<sequence length="145" mass="16212">MVLIESGKYKKVFTSGDELVPTPEGGWKLVDNQNEVDLPEGSKWKIVFTDGSKIFPVPYKSITEGQWVLLMGSGLLTGEIMVHDGGSLFVPGGFFEMKPKHVKNRKKAFDALPKLRKAYKIDDDDDDEDKTMRSFDSGDGDNYGF</sequence>
<proteinExistence type="predicted"/>
<evidence type="ECO:0000313" key="3">
    <source>
        <dbReference type="Proteomes" id="UP000059542"/>
    </source>
</evidence>
<dbReference type="KEGG" id="hyg:AUC43_15250"/>
<organism evidence="2 3">
    <name type="scientific">Hymenobacter sedentarius</name>
    <dbReference type="NCBI Taxonomy" id="1411621"/>
    <lineage>
        <taxon>Bacteria</taxon>
        <taxon>Pseudomonadati</taxon>
        <taxon>Bacteroidota</taxon>
        <taxon>Cytophagia</taxon>
        <taxon>Cytophagales</taxon>
        <taxon>Hymenobacteraceae</taxon>
        <taxon>Hymenobacter</taxon>
    </lineage>
</organism>
<dbReference type="AlphaFoldDB" id="A0A0U3K174"/>